<name>A0A183G778_HELPZ</name>
<dbReference type="InterPro" id="IPR036691">
    <property type="entry name" value="Endo/exonu/phosph_ase_sf"/>
</dbReference>
<evidence type="ECO:0000313" key="2">
    <source>
        <dbReference type="Proteomes" id="UP000050761"/>
    </source>
</evidence>
<dbReference type="Gene3D" id="3.60.10.10">
    <property type="entry name" value="Endonuclease/exonuclease/phosphatase"/>
    <property type="match status" value="1"/>
</dbReference>
<accession>A0A3P8AXX0</accession>
<evidence type="ECO:0000313" key="1">
    <source>
        <dbReference type="EMBL" id="VDP09390.1"/>
    </source>
</evidence>
<reference evidence="3" key="2">
    <citation type="submission" date="2019-09" db="UniProtKB">
        <authorList>
            <consortium name="WormBaseParasite"/>
        </authorList>
    </citation>
    <scope>IDENTIFICATION</scope>
</reference>
<dbReference type="AlphaFoldDB" id="A0A183G778"/>
<accession>A0A183G778</accession>
<keyword evidence="2" id="KW-1185">Reference proteome</keyword>
<dbReference type="SUPFAM" id="SSF56219">
    <property type="entry name" value="DNase I-like"/>
    <property type="match status" value="1"/>
</dbReference>
<proteinExistence type="predicted"/>
<protein>
    <submittedName>
        <fullName evidence="3">Endo/exonuclease/phosphatase domain-containing protein</fullName>
    </submittedName>
</protein>
<organism evidence="2 3">
    <name type="scientific">Heligmosomoides polygyrus</name>
    <name type="common">Parasitic roundworm</name>
    <dbReference type="NCBI Taxonomy" id="6339"/>
    <lineage>
        <taxon>Eukaryota</taxon>
        <taxon>Metazoa</taxon>
        <taxon>Ecdysozoa</taxon>
        <taxon>Nematoda</taxon>
        <taxon>Chromadorea</taxon>
        <taxon>Rhabditida</taxon>
        <taxon>Rhabditina</taxon>
        <taxon>Rhabditomorpha</taxon>
        <taxon>Strongyloidea</taxon>
        <taxon>Heligmosomidae</taxon>
        <taxon>Heligmosomoides</taxon>
    </lineage>
</organism>
<sequence>MTPEKNCPSCDMRQQGSPGAVKAFYVELEEFYKKDHTFYKAIVGDFNAKIGPRRSPRELHIGTHSWEWNEQGSGSLPPYDGPGNPRWLEIDHIIFNYMYRLTDVSVIPKFYTGSDHRLLRVRFRFSRQGEKAAKFKKRSPRTTIN</sequence>
<reference evidence="1 2" key="1">
    <citation type="submission" date="2018-11" db="EMBL/GenBank/DDBJ databases">
        <authorList>
            <consortium name="Pathogen Informatics"/>
        </authorList>
    </citation>
    <scope>NUCLEOTIDE SEQUENCE [LARGE SCALE GENOMIC DNA]</scope>
</reference>
<dbReference type="EMBL" id="UZAH01030130">
    <property type="protein sequence ID" value="VDP09390.1"/>
    <property type="molecule type" value="Genomic_DNA"/>
</dbReference>
<dbReference type="Proteomes" id="UP000050761">
    <property type="component" value="Unassembled WGS sequence"/>
</dbReference>
<evidence type="ECO:0000313" key="3">
    <source>
        <dbReference type="WBParaSite" id="HPBE_0001761701-mRNA-1"/>
    </source>
</evidence>
<dbReference type="WBParaSite" id="HPBE_0001761701-mRNA-1">
    <property type="protein sequence ID" value="HPBE_0001761701-mRNA-1"/>
    <property type="gene ID" value="HPBE_0001761701"/>
</dbReference>
<gene>
    <name evidence="1" type="ORF">HPBE_LOCUS17616</name>
</gene>